<dbReference type="PATRIC" id="fig|1226633.4.peg.649"/>
<organism evidence="1 2">
    <name type="scientific">Fusobacterium necrophorum subsp. funduliforme B35</name>
    <dbReference type="NCBI Taxonomy" id="1226633"/>
    <lineage>
        <taxon>Bacteria</taxon>
        <taxon>Fusobacteriati</taxon>
        <taxon>Fusobacteriota</taxon>
        <taxon>Fusobacteriia</taxon>
        <taxon>Fusobacteriales</taxon>
        <taxon>Fusobacteriaceae</taxon>
        <taxon>Fusobacterium</taxon>
    </lineage>
</organism>
<name>A0A017H7M2_9FUSO</name>
<evidence type="ECO:0000313" key="2">
    <source>
        <dbReference type="Proteomes" id="UP000031184"/>
    </source>
</evidence>
<reference evidence="1 2" key="1">
    <citation type="submission" date="2013-08" db="EMBL/GenBank/DDBJ databases">
        <title>An opportunistic ruminal bacterium that causes liver abscesses in cattle.</title>
        <authorList>
            <person name="Benahmed F.H."/>
            <person name="Rasmussen M."/>
            <person name="Harbottle H."/>
            <person name="Soppet D."/>
            <person name="Nagaraja T.G."/>
            <person name="Davidson M."/>
        </authorList>
    </citation>
    <scope>NUCLEOTIDE SEQUENCE [LARGE SCALE GENOMIC DNA]</scope>
    <source>
        <strain evidence="1 2">B35</strain>
    </source>
</reference>
<sequence length="42" mass="4822">MNVKTFTAMTEAGLDRKVNNLLNGNSFDVVDIKYSSSIFYMW</sequence>
<protein>
    <submittedName>
        <fullName evidence="1">Uncharacterized protein</fullName>
    </submittedName>
</protein>
<dbReference type="EMBL" id="AUZI01000011">
    <property type="protein sequence ID" value="KID49805.1"/>
    <property type="molecule type" value="Genomic_DNA"/>
</dbReference>
<comment type="caution">
    <text evidence="1">The sequence shown here is derived from an EMBL/GenBank/DDBJ whole genome shotgun (WGS) entry which is preliminary data.</text>
</comment>
<dbReference type="AlphaFoldDB" id="A0A017H7M2"/>
<dbReference type="RefSeq" id="WP_255371037.1">
    <property type="nucleotide sequence ID" value="NZ_AOJP01000001.1"/>
</dbReference>
<dbReference type="Proteomes" id="UP000031184">
    <property type="component" value="Unassembled WGS sequence"/>
</dbReference>
<evidence type="ECO:0000313" key="1">
    <source>
        <dbReference type="EMBL" id="KID49805.1"/>
    </source>
</evidence>
<accession>A0A017H7M2</accession>
<gene>
    <name evidence="1" type="ORF">C095_03250</name>
</gene>
<proteinExistence type="predicted"/>